<sequence length="365" mass="40780">MASSAVSKTVALPGTGDQMPTIAYGTWTFLLAKPNEVYEGVKKAIEAGYRHIDCAWVYDNEQEVGQAIADKINDGTVKREDIFVTTKVWDNYHSRERVKLNVEKSLVKLQLTYLDLVLIHWPTSFKATFAAREEQKQVSPINSSPLSQPPTEPPSATEKILPYVCGAEDGDENFPKSEDGKIIYAFHDIVDTWKGMEDSVAAGLARNIGLSNFNSKQIQRVLVAATIKPCILQVEVNPCFTNEKLVQFAKSKNIVVSSHTSLGAPGRPWKSSTDPSAIADPVVVDIAAKKGKSPAQVILRWHLQHGLCLCVKSLTPERIRENIDVFDFELSDEEVARISGLNKNFRIYRQEISMEHPEYPFNEEF</sequence>
<dbReference type="Proteomes" id="UP001519460">
    <property type="component" value="Unassembled WGS sequence"/>
</dbReference>
<accession>A0ABD0KNY5</accession>
<dbReference type="PROSITE" id="PS00798">
    <property type="entry name" value="ALDOKETO_REDUCTASE_1"/>
    <property type="match status" value="1"/>
</dbReference>
<dbReference type="EMBL" id="JACVVK020000146">
    <property type="protein sequence ID" value="KAK7488793.1"/>
    <property type="molecule type" value="Genomic_DNA"/>
</dbReference>
<organism evidence="5 6">
    <name type="scientific">Batillaria attramentaria</name>
    <dbReference type="NCBI Taxonomy" id="370345"/>
    <lineage>
        <taxon>Eukaryota</taxon>
        <taxon>Metazoa</taxon>
        <taxon>Spiralia</taxon>
        <taxon>Lophotrochozoa</taxon>
        <taxon>Mollusca</taxon>
        <taxon>Gastropoda</taxon>
        <taxon>Caenogastropoda</taxon>
        <taxon>Sorbeoconcha</taxon>
        <taxon>Cerithioidea</taxon>
        <taxon>Batillariidae</taxon>
        <taxon>Batillaria</taxon>
    </lineage>
</organism>
<dbReference type="PIRSF" id="PIRSF000097">
    <property type="entry name" value="AKR"/>
    <property type="match status" value="1"/>
</dbReference>
<protein>
    <recommendedName>
        <fullName evidence="4">NADP-dependent oxidoreductase domain-containing protein</fullName>
    </recommendedName>
</protein>
<dbReference type="InterPro" id="IPR018170">
    <property type="entry name" value="Aldo/ket_reductase_CS"/>
</dbReference>
<evidence type="ECO:0000313" key="6">
    <source>
        <dbReference type="Proteomes" id="UP001519460"/>
    </source>
</evidence>
<gene>
    <name evidence="5" type="ORF">BaRGS_00019928</name>
</gene>
<feature type="active site" description="Proton donor" evidence="1">
    <location>
        <position position="58"/>
    </location>
</feature>
<dbReference type="PANTHER" id="PTHR11732">
    <property type="entry name" value="ALDO/KETO REDUCTASE"/>
    <property type="match status" value="1"/>
</dbReference>
<comment type="caution">
    <text evidence="5">The sequence shown here is derived from an EMBL/GenBank/DDBJ whole genome shotgun (WGS) entry which is preliminary data.</text>
</comment>
<evidence type="ECO:0000256" key="1">
    <source>
        <dbReference type="PIRSR" id="PIRSR000097-1"/>
    </source>
</evidence>
<feature type="binding site" evidence="2">
    <location>
        <position position="120"/>
    </location>
    <ligand>
        <name>substrate</name>
    </ligand>
</feature>
<evidence type="ECO:0000259" key="4">
    <source>
        <dbReference type="Pfam" id="PF00248"/>
    </source>
</evidence>
<dbReference type="PROSITE" id="PS00062">
    <property type="entry name" value="ALDOKETO_REDUCTASE_2"/>
    <property type="match status" value="1"/>
</dbReference>
<dbReference type="SUPFAM" id="SSF51430">
    <property type="entry name" value="NAD(P)-linked oxidoreductase"/>
    <property type="match status" value="1"/>
</dbReference>
<name>A0ABD0KNY5_9CAEN</name>
<evidence type="ECO:0000256" key="3">
    <source>
        <dbReference type="PIRSR" id="PIRSR000097-3"/>
    </source>
</evidence>
<dbReference type="Gene3D" id="3.20.20.100">
    <property type="entry name" value="NADP-dependent oxidoreductase domain"/>
    <property type="match status" value="1"/>
</dbReference>
<dbReference type="InterPro" id="IPR023210">
    <property type="entry name" value="NADP_OxRdtase_dom"/>
</dbReference>
<dbReference type="PRINTS" id="PR00069">
    <property type="entry name" value="ALDKETRDTASE"/>
</dbReference>
<dbReference type="AlphaFoldDB" id="A0ABD0KNY5"/>
<reference evidence="5 6" key="1">
    <citation type="journal article" date="2023" name="Sci. Data">
        <title>Genome assembly of the Korean intertidal mud-creeper Batillaria attramentaria.</title>
        <authorList>
            <person name="Patra A.K."/>
            <person name="Ho P.T."/>
            <person name="Jun S."/>
            <person name="Lee S.J."/>
            <person name="Kim Y."/>
            <person name="Won Y.J."/>
        </authorList>
    </citation>
    <scope>NUCLEOTIDE SEQUENCE [LARGE SCALE GENOMIC DNA]</scope>
    <source>
        <strain evidence="5">Wonlab-2016</strain>
    </source>
</reference>
<feature type="domain" description="NADP-dependent oxidoreductase" evidence="4">
    <location>
        <begin position="22"/>
        <end position="342"/>
    </location>
</feature>
<proteinExistence type="predicted"/>
<feature type="site" description="Lowers pKa of active site Tyr" evidence="3">
    <location>
        <position position="87"/>
    </location>
</feature>
<dbReference type="InterPro" id="IPR020471">
    <property type="entry name" value="AKR"/>
</dbReference>
<keyword evidence="6" id="KW-1185">Reference proteome</keyword>
<dbReference type="Pfam" id="PF00248">
    <property type="entry name" value="Aldo_ket_red"/>
    <property type="match status" value="1"/>
</dbReference>
<dbReference type="InterPro" id="IPR036812">
    <property type="entry name" value="NAD(P)_OxRdtase_dom_sf"/>
</dbReference>
<evidence type="ECO:0000256" key="2">
    <source>
        <dbReference type="PIRSR" id="PIRSR000097-2"/>
    </source>
</evidence>
<evidence type="ECO:0000313" key="5">
    <source>
        <dbReference type="EMBL" id="KAK7488793.1"/>
    </source>
</evidence>